<protein>
    <submittedName>
        <fullName evidence="2">PIN domain nuclease</fullName>
    </submittedName>
</protein>
<dbReference type="SUPFAM" id="SSF88723">
    <property type="entry name" value="PIN domain-like"/>
    <property type="match status" value="1"/>
</dbReference>
<keyword evidence="3" id="KW-1185">Reference proteome</keyword>
<dbReference type="PANTHER" id="PTHR36173">
    <property type="entry name" value="RIBONUCLEASE VAPC16-RELATED"/>
    <property type="match status" value="1"/>
</dbReference>
<feature type="domain" description="PIN" evidence="1">
    <location>
        <begin position="4"/>
        <end position="105"/>
    </location>
</feature>
<dbReference type="InterPro" id="IPR052919">
    <property type="entry name" value="TA_system_RNase"/>
</dbReference>
<dbReference type="InterPro" id="IPR029060">
    <property type="entry name" value="PIN-like_dom_sf"/>
</dbReference>
<gene>
    <name evidence="2" type="ORF">GXM_06581</name>
</gene>
<dbReference type="EMBL" id="CP045226">
    <property type="protein sequence ID" value="QFS49087.1"/>
    <property type="molecule type" value="Genomic_DNA"/>
</dbReference>
<evidence type="ECO:0000313" key="3">
    <source>
        <dbReference type="Proteomes" id="UP000326678"/>
    </source>
</evidence>
<dbReference type="Proteomes" id="UP000326678">
    <property type="component" value="Chromosome Gxm1"/>
</dbReference>
<evidence type="ECO:0000313" key="2">
    <source>
        <dbReference type="EMBL" id="QFS49087.1"/>
    </source>
</evidence>
<dbReference type="CDD" id="cd09872">
    <property type="entry name" value="PIN_Sll0205-like"/>
    <property type="match status" value="1"/>
</dbReference>
<proteinExistence type="predicted"/>
<evidence type="ECO:0000259" key="1">
    <source>
        <dbReference type="Pfam" id="PF01850"/>
    </source>
</evidence>
<reference evidence="2 3" key="1">
    <citation type="submission" date="2019-10" db="EMBL/GenBank/DDBJ databases">
        <title>Genomic and transcriptomic insights into the perfect genentic adaptation of a filamentous nitrogen-fixing cyanobacterium to rice fields.</title>
        <authorList>
            <person name="Chen Z."/>
        </authorList>
    </citation>
    <scope>NUCLEOTIDE SEQUENCE [LARGE SCALE GENOMIC DNA]</scope>
    <source>
        <strain evidence="2">CCNUC1</strain>
    </source>
</reference>
<dbReference type="RefSeq" id="WP_225892298.1">
    <property type="nucleotide sequence ID" value="NZ_CP045226.1"/>
</dbReference>
<dbReference type="InterPro" id="IPR041705">
    <property type="entry name" value="PIN_Sll0205"/>
</dbReference>
<dbReference type="KEGG" id="nsh:GXM_06581"/>
<dbReference type="AlphaFoldDB" id="A0A5P8W8G7"/>
<dbReference type="PANTHER" id="PTHR36173:SF2">
    <property type="entry name" value="RIBONUCLEASE VAPC16"/>
    <property type="match status" value="1"/>
</dbReference>
<dbReference type="InterPro" id="IPR002716">
    <property type="entry name" value="PIN_dom"/>
</dbReference>
<accession>A0A5P8W8G7</accession>
<organism evidence="2 3">
    <name type="scientific">Nostoc sphaeroides CCNUC1</name>
    <dbReference type="NCBI Taxonomy" id="2653204"/>
    <lineage>
        <taxon>Bacteria</taxon>
        <taxon>Bacillati</taxon>
        <taxon>Cyanobacteriota</taxon>
        <taxon>Cyanophyceae</taxon>
        <taxon>Nostocales</taxon>
        <taxon>Nostocaceae</taxon>
        <taxon>Nostoc</taxon>
    </lineage>
</organism>
<dbReference type="Pfam" id="PF01850">
    <property type="entry name" value="PIN"/>
    <property type="match status" value="1"/>
</dbReference>
<name>A0A5P8W8G7_9NOSO</name>
<sequence>MKFLLDTHTFIWWYSDSKKLSERVLELLLNPENVRLVSVVSLWEIQIKTQLGKLTLNQSLPEIIHQQQNNGIEFIGVKVNHVLMLGQLPLHHKDPFDRLLISQAQS</sequence>